<dbReference type="AlphaFoldDB" id="A0A378T8S2"/>
<dbReference type="PRINTS" id="PR00412">
    <property type="entry name" value="EPOXHYDRLASE"/>
</dbReference>
<proteinExistence type="predicted"/>
<dbReference type="EMBL" id="UGQT01000001">
    <property type="protein sequence ID" value="STZ57238.1"/>
    <property type="molecule type" value="Genomic_DNA"/>
</dbReference>
<keyword evidence="3" id="KW-1185">Reference proteome</keyword>
<dbReference type="OrthoDB" id="5902829at2"/>
<name>A0A378T8S2_9MYCO</name>
<accession>A0A378T8S2</accession>
<dbReference type="Gene3D" id="3.40.50.1820">
    <property type="entry name" value="alpha/beta hydrolase"/>
    <property type="match status" value="1"/>
</dbReference>
<dbReference type="Pfam" id="PF12697">
    <property type="entry name" value="Abhydrolase_6"/>
    <property type="match status" value="1"/>
</dbReference>
<dbReference type="InterPro" id="IPR050228">
    <property type="entry name" value="Carboxylesterase_BioH"/>
</dbReference>
<evidence type="ECO:0000259" key="1">
    <source>
        <dbReference type="Pfam" id="PF12697"/>
    </source>
</evidence>
<sequence>MVARASVELPWGTVSYLEWPGEPAARTVLLLHGAGVDSAELSWGALGSELAAAGHRVLAPDHPGYGASAPGPTTQQGLVDYVGRFVDALDLGAHVVAGLSLGGGLAIGHGLARPAAVRGAVLLGSYGLMPRLSDGPFSVVRQVCTWALVRTGLLAVLSQAMVHSNAALDASLAALIRDPAKRTPELLAQVRAAARAGHGLDTFARWQRSEVRWDRLASDYRDRLPGFRPPALIVHGDRDSSVPIARAVAAQAQIPGARLRIVTGAGHWVQRDQPGAVLAAMREFMASV</sequence>
<dbReference type="PANTHER" id="PTHR43194">
    <property type="entry name" value="HYDROLASE ALPHA/BETA FOLD FAMILY"/>
    <property type="match status" value="1"/>
</dbReference>
<dbReference type="PRINTS" id="PR00111">
    <property type="entry name" value="ABHYDROLASE"/>
</dbReference>
<evidence type="ECO:0000313" key="2">
    <source>
        <dbReference type="EMBL" id="STZ57238.1"/>
    </source>
</evidence>
<gene>
    <name evidence="2" type="primary">hsaD_1</name>
    <name evidence="2" type="ORF">NCTC10821_00736</name>
</gene>
<dbReference type="Proteomes" id="UP000254978">
    <property type="component" value="Unassembled WGS sequence"/>
</dbReference>
<dbReference type="InterPro" id="IPR000073">
    <property type="entry name" value="AB_hydrolase_1"/>
</dbReference>
<reference evidence="2 3" key="1">
    <citation type="submission" date="2018-06" db="EMBL/GenBank/DDBJ databases">
        <authorList>
            <consortium name="Pathogen Informatics"/>
            <person name="Doyle S."/>
        </authorList>
    </citation>
    <scope>NUCLEOTIDE SEQUENCE [LARGE SCALE GENOMIC DNA]</scope>
    <source>
        <strain evidence="2 3">NCTC10821</strain>
    </source>
</reference>
<organism evidence="2 3">
    <name type="scientific">Mycolicibacterium tokaiense</name>
    <dbReference type="NCBI Taxonomy" id="39695"/>
    <lineage>
        <taxon>Bacteria</taxon>
        <taxon>Bacillati</taxon>
        <taxon>Actinomycetota</taxon>
        <taxon>Actinomycetes</taxon>
        <taxon>Mycobacteriales</taxon>
        <taxon>Mycobacteriaceae</taxon>
        <taxon>Mycolicibacterium</taxon>
    </lineage>
</organism>
<protein>
    <submittedName>
        <fullName evidence="2">2-hydroxy-6-oxo-6-phenylhexa-2,4-dienoate hydrolase</fullName>
        <ecNumber evidence="2">3.7.1.8</ecNumber>
    </submittedName>
</protein>
<dbReference type="SUPFAM" id="SSF53474">
    <property type="entry name" value="alpha/beta-Hydrolases"/>
    <property type="match status" value="1"/>
</dbReference>
<dbReference type="EC" id="3.7.1.8" evidence="2"/>
<feature type="domain" description="AB hydrolase-1" evidence="1">
    <location>
        <begin position="28"/>
        <end position="279"/>
    </location>
</feature>
<dbReference type="PANTHER" id="PTHR43194:SF5">
    <property type="entry name" value="PIMELOYL-[ACYL-CARRIER PROTEIN] METHYL ESTER ESTERASE"/>
    <property type="match status" value="1"/>
</dbReference>
<dbReference type="InterPro" id="IPR029058">
    <property type="entry name" value="AB_hydrolase_fold"/>
</dbReference>
<evidence type="ECO:0000313" key="3">
    <source>
        <dbReference type="Proteomes" id="UP000254978"/>
    </source>
</evidence>
<dbReference type="GO" id="GO:0016787">
    <property type="term" value="F:hydrolase activity"/>
    <property type="evidence" value="ECO:0007669"/>
    <property type="project" value="UniProtKB-KW"/>
</dbReference>
<keyword evidence="2" id="KW-0378">Hydrolase</keyword>
<dbReference type="InterPro" id="IPR000639">
    <property type="entry name" value="Epox_hydrolase-like"/>
</dbReference>